<keyword evidence="1" id="KW-0863">Zinc-finger</keyword>
<evidence type="ECO:0000313" key="5">
    <source>
        <dbReference type="EMBL" id="CAE8619469.1"/>
    </source>
</evidence>
<feature type="non-terminal residue" evidence="5">
    <location>
        <position position="1"/>
    </location>
</feature>
<name>A0A813G0G2_POLGL</name>
<dbReference type="InterPro" id="IPR013083">
    <property type="entry name" value="Znf_RING/FYVE/PHD"/>
</dbReference>
<dbReference type="Proteomes" id="UP000654075">
    <property type="component" value="Unassembled WGS sequence"/>
</dbReference>
<dbReference type="Gene3D" id="3.30.40.10">
    <property type="entry name" value="Zinc/RING finger domain, C3HC4 (zinc finger)"/>
    <property type="match status" value="1"/>
</dbReference>
<organism evidence="5 6">
    <name type="scientific">Polarella glacialis</name>
    <name type="common">Dinoflagellate</name>
    <dbReference type="NCBI Taxonomy" id="89957"/>
    <lineage>
        <taxon>Eukaryota</taxon>
        <taxon>Sar</taxon>
        <taxon>Alveolata</taxon>
        <taxon>Dinophyceae</taxon>
        <taxon>Suessiales</taxon>
        <taxon>Suessiaceae</taxon>
        <taxon>Polarella</taxon>
    </lineage>
</organism>
<dbReference type="Pfam" id="PF13920">
    <property type="entry name" value="zf-C3HC4_3"/>
    <property type="match status" value="1"/>
</dbReference>
<evidence type="ECO:0000259" key="4">
    <source>
        <dbReference type="PROSITE" id="PS50089"/>
    </source>
</evidence>
<keyword evidence="1" id="KW-0479">Metal-binding</keyword>
<evidence type="ECO:0000256" key="2">
    <source>
        <dbReference type="SAM" id="Coils"/>
    </source>
</evidence>
<evidence type="ECO:0000256" key="3">
    <source>
        <dbReference type="SAM" id="MobiDB-lite"/>
    </source>
</evidence>
<keyword evidence="2" id="KW-0175">Coiled coil</keyword>
<gene>
    <name evidence="5" type="ORF">PGLA1383_LOCUS37057</name>
</gene>
<dbReference type="EMBL" id="CAJNNV010027094">
    <property type="protein sequence ID" value="CAE8619469.1"/>
    <property type="molecule type" value="Genomic_DNA"/>
</dbReference>
<dbReference type="OMA" id="MACCDEC"/>
<dbReference type="PROSITE" id="PS50089">
    <property type="entry name" value="ZF_RING_2"/>
    <property type="match status" value="1"/>
</dbReference>
<comment type="caution">
    <text evidence="5">The sequence shown here is derived from an EMBL/GenBank/DDBJ whole genome shotgun (WGS) entry which is preliminary data.</text>
</comment>
<sequence>AVAPTAVLKAARGAQDEVEDEWPSERDLVWTPGAATSGGAPAMFGAAEPEAPGGLAAQRPLSCGGGSCASTSPAPSPPMPESQNVAKGCQAENHTPRPSSEDERLAPRPTPVLHQEDDRESGWNGPVAIERSDGPRPPLTGLLTWGSPRASLPLSPGVLPPPTSASSAPEQGEQATASNSARACPSSTPKRSPKLESARRHLRAALQLLEACDVQVQGHLEGYAIPAEEAKQAALRGAELAEAEAEAAQLQSELRGARGEAKELGSLPTHLLHSLQQELATALQGIHNELSARTKCCICREVERQVLLRPCQHLVLCDACARRVDRCPLCRVNIDRYEAVCMA</sequence>
<dbReference type="SMART" id="SM00184">
    <property type="entry name" value="RING"/>
    <property type="match status" value="1"/>
</dbReference>
<dbReference type="OrthoDB" id="1711136at2759"/>
<keyword evidence="6" id="KW-1185">Reference proteome</keyword>
<proteinExistence type="predicted"/>
<dbReference type="GO" id="GO:0008270">
    <property type="term" value="F:zinc ion binding"/>
    <property type="evidence" value="ECO:0007669"/>
    <property type="project" value="UniProtKB-KW"/>
</dbReference>
<feature type="domain" description="RING-type" evidence="4">
    <location>
        <begin position="296"/>
        <end position="331"/>
    </location>
</feature>
<feature type="coiled-coil region" evidence="2">
    <location>
        <begin position="233"/>
        <end position="260"/>
    </location>
</feature>
<feature type="compositionally biased region" description="Low complexity" evidence="3">
    <location>
        <begin position="31"/>
        <end position="57"/>
    </location>
</feature>
<feature type="compositionally biased region" description="Polar residues" evidence="3">
    <location>
        <begin position="165"/>
        <end position="190"/>
    </location>
</feature>
<accession>A0A813G0G2</accession>
<dbReference type="AlphaFoldDB" id="A0A813G0G2"/>
<keyword evidence="1" id="KW-0862">Zinc</keyword>
<evidence type="ECO:0000256" key="1">
    <source>
        <dbReference type="PROSITE-ProRule" id="PRU00175"/>
    </source>
</evidence>
<evidence type="ECO:0000313" key="6">
    <source>
        <dbReference type="Proteomes" id="UP000654075"/>
    </source>
</evidence>
<dbReference type="SUPFAM" id="SSF57850">
    <property type="entry name" value="RING/U-box"/>
    <property type="match status" value="1"/>
</dbReference>
<protein>
    <recommendedName>
        <fullName evidence="4">RING-type domain-containing protein</fullName>
    </recommendedName>
</protein>
<dbReference type="InterPro" id="IPR001841">
    <property type="entry name" value="Znf_RING"/>
</dbReference>
<feature type="region of interest" description="Disordered" evidence="3">
    <location>
        <begin position="1"/>
        <end position="199"/>
    </location>
</feature>
<reference evidence="5" key="1">
    <citation type="submission" date="2021-02" db="EMBL/GenBank/DDBJ databases">
        <authorList>
            <person name="Dougan E. K."/>
            <person name="Rhodes N."/>
            <person name="Thang M."/>
            <person name="Chan C."/>
        </authorList>
    </citation>
    <scope>NUCLEOTIDE SEQUENCE</scope>
</reference>